<dbReference type="RefSeq" id="WP_303498473.1">
    <property type="nucleotide sequence ID" value="NZ_JAUOPU010000003.1"/>
</dbReference>
<evidence type="ECO:0008006" key="3">
    <source>
        <dbReference type="Google" id="ProtNLM"/>
    </source>
</evidence>
<proteinExistence type="predicted"/>
<gene>
    <name evidence="1" type="ORF">Q4568_04085</name>
</gene>
<dbReference type="Proteomes" id="UP001170624">
    <property type="component" value="Unassembled WGS sequence"/>
</dbReference>
<dbReference type="PROSITE" id="PS51257">
    <property type="entry name" value="PROKAR_LIPOPROTEIN"/>
    <property type="match status" value="1"/>
</dbReference>
<reference evidence="1" key="1">
    <citation type="submission" date="2023-07" db="EMBL/GenBank/DDBJ databases">
        <title>Genome content predicts the carbon catabolic preferences of heterotrophic bacteria.</title>
        <authorList>
            <person name="Gralka M."/>
        </authorList>
    </citation>
    <scope>NUCLEOTIDE SEQUENCE</scope>
    <source>
        <strain evidence="1">G2M05</strain>
    </source>
</reference>
<sequence>MYRHIVTLLLTVFISACGGGGDESSDVITVSKPPKATNVALKGSEIDNGIQSGQEVIGQYTFNSASIPPGLDASIGFWETESGTSIHRGLKYRIPRDNSLAGTRIRFCVKPFNRIDRKAGKKACSKFVLITPVFFDPSSPMVKILSNAYTPEVVGGELLTFIINKNGDSVDGEHGFRWKRNGQIISNENSDSYLLTVADEGKYISVCIINQVTNTLISCSEETNAIQAAAGIMPSVYLEPLSAKVEVGQNVLLDYHFIDLDNDKEDIDTTSFSWFVDDNRVSTEQSLLVDASMLDKQLKGCVTPYSLTGWPKPGEMTCTEKITITSIAGDLPRANNVAIMGHRFEGKTVEGSYDYFDPNNNQETASLFTWSIIKNGQETVVGQEQGYTLQSGDEGKGNKIRFCVVALNNQAQGIPACVTEDIAWLDGKGSFKEGGEVTANLKGYPEFSQSYWLSSDKGTAFPLAINTRSNGVSPLAIESSLPNFINLRPMRLCVSFDNNLLNSDDVCREIPVGNKLTRSIRLKDEQGVHAAININQSVVVDKHYRLHRPHTWSEFKALPKNMQSEFSSAESSHLIGESYSGVKMTPQQANKFCLLMHGATGLASPVFYNKFATGSDLSNSWPTELMLQEFVAKGPDGYYQLDNSGFTPPVPADLRKKYAFMCVSLAP</sequence>
<protein>
    <recommendedName>
        <fullName evidence="3">Ig-like domain-containing protein</fullName>
    </recommendedName>
</protein>
<dbReference type="AlphaFoldDB" id="A0AAW7XZY8"/>
<dbReference type="Gene3D" id="2.60.40.2700">
    <property type="match status" value="1"/>
</dbReference>
<accession>A0AAW7XZY8</accession>
<comment type="caution">
    <text evidence="1">The sequence shown here is derived from an EMBL/GenBank/DDBJ whole genome shotgun (WGS) entry which is preliminary data.</text>
</comment>
<name>A0AAW7XZY8_9GAMM</name>
<evidence type="ECO:0000313" key="1">
    <source>
        <dbReference type="EMBL" id="MDO6541696.1"/>
    </source>
</evidence>
<evidence type="ECO:0000313" key="2">
    <source>
        <dbReference type="Proteomes" id="UP001170624"/>
    </source>
</evidence>
<organism evidence="1 2">
    <name type="scientific">Photobacterium sanguinicancri</name>
    <dbReference type="NCBI Taxonomy" id="875932"/>
    <lineage>
        <taxon>Bacteria</taxon>
        <taxon>Pseudomonadati</taxon>
        <taxon>Pseudomonadota</taxon>
        <taxon>Gammaproteobacteria</taxon>
        <taxon>Vibrionales</taxon>
        <taxon>Vibrionaceae</taxon>
        <taxon>Photobacterium</taxon>
    </lineage>
</organism>
<dbReference type="EMBL" id="JAUOPU010000003">
    <property type="protein sequence ID" value="MDO6541696.1"/>
    <property type="molecule type" value="Genomic_DNA"/>
</dbReference>